<dbReference type="FunFam" id="3.40.50.720:FF:000009">
    <property type="entry name" value="Fatty oxidation complex, alpha subunit"/>
    <property type="match status" value="1"/>
</dbReference>
<dbReference type="SUPFAM" id="SSF51735">
    <property type="entry name" value="NAD(P)-binding Rossmann-fold domains"/>
    <property type="match status" value="1"/>
</dbReference>
<dbReference type="Pfam" id="PF02737">
    <property type="entry name" value="3HCDH_N"/>
    <property type="match status" value="1"/>
</dbReference>
<evidence type="ECO:0000259" key="14">
    <source>
        <dbReference type="Pfam" id="PF00725"/>
    </source>
</evidence>
<reference evidence="16" key="1">
    <citation type="journal article" date="2014" name="Int. J. Syst. Evol. Microbiol.">
        <title>Complete genome sequence of Corynebacterium casei LMG S-19264T (=DSM 44701T), isolated from a smear-ripened cheese.</title>
        <authorList>
            <consortium name="US DOE Joint Genome Institute (JGI-PGF)"/>
            <person name="Walter F."/>
            <person name="Albersmeier A."/>
            <person name="Kalinowski J."/>
            <person name="Ruckert C."/>
        </authorList>
    </citation>
    <scope>NUCLEOTIDE SEQUENCE</scope>
    <source>
        <strain evidence="16">CGMCC 1.15493</strain>
    </source>
</reference>
<dbReference type="SUPFAM" id="SSF52096">
    <property type="entry name" value="ClpP/crotonase"/>
    <property type="match status" value="1"/>
</dbReference>
<dbReference type="EMBL" id="BMJJ01000006">
    <property type="protein sequence ID" value="GGD23144.1"/>
    <property type="molecule type" value="Genomic_DNA"/>
</dbReference>
<dbReference type="GO" id="GO:0006635">
    <property type="term" value="P:fatty acid beta-oxidation"/>
    <property type="evidence" value="ECO:0007669"/>
    <property type="project" value="TreeGrafter"/>
</dbReference>
<evidence type="ECO:0000259" key="15">
    <source>
        <dbReference type="Pfam" id="PF02737"/>
    </source>
</evidence>
<dbReference type="Pfam" id="PF00378">
    <property type="entry name" value="ECH_1"/>
    <property type="match status" value="1"/>
</dbReference>
<keyword evidence="17" id="KW-1185">Reference proteome</keyword>
<proteinExistence type="predicted"/>
<reference evidence="16" key="2">
    <citation type="submission" date="2020-09" db="EMBL/GenBank/DDBJ databases">
        <authorList>
            <person name="Sun Q."/>
            <person name="Zhou Y."/>
        </authorList>
    </citation>
    <scope>NUCLEOTIDE SEQUENCE</scope>
    <source>
        <strain evidence="16">CGMCC 1.15493</strain>
    </source>
</reference>
<dbReference type="PANTHER" id="PTHR23309">
    <property type="entry name" value="3-HYDROXYACYL-COA DEHYROGENASE"/>
    <property type="match status" value="1"/>
</dbReference>
<comment type="catalytic activity">
    <reaction evidence="13">
        <text>a (3S)-3-hydroxyacyl-CoA + NAD(+) = a 3-oxoacyl-CoA + NADH + H(+)</text>
        <dbReference type="Rhea" id="RHEA:22432"/>
        <dbReference type="ChEBI" id="CHEBI:15378"/>
        <dbReference type="ChEBI" id="CHEBI:57318"/>
        <dbReference type="ChEBI" id="CHEBI:57540"/>
        <dbReference type="ChEBI" id="CHEBI:57945"/>
        <dbReference type="ChEBI" id="CHEBI:90726"/>
        <dbReference type="EC" id="1.1.1.35"/>
    </reaction>
</comment>
<dbReference type="InterPro" id="IPR006108">
    <property type="entry name" value="3HC_DH_C"/>
</dbReference>
<dbReference type="PANTHER" id="PTHR23309:SF49">
    <property type="entry name" value="PEROXISOMAL BIFUNCTIONAL ENZYME"/>
    <property type="match status" value="1"/>
</dbReference>
<organism evidence="16 17">
    <name type="scientific">Aureimonas glaciei</name>
    <dbReference type="NCBI Taxonomy" id="1776957"/>
    <lineage>
        <taxon>Bacteria</taxon>
        <taxon>Pseudomonadati</taxon>
        <taxon>Pseudomonadota</taxon>
        <taxon>Alphaproteobacteria</taxon>
        <taxon>Hyphomicrobiales</taxon>
        <taxon>Aurantimonadaceae</taxon>
        <taxon>Aureimonas</taxon>
    </lineage>
</organism>
<dbReference type="GO" id="GO:0070403">
    <property type="term" value="F:NAD+ binding"/>
    <property type="evidence" value="ECO:0007669"/>
    <property type="project" value="InterPro"/>
</dbReference>
<evidence type="ECO:0000256" key="12">
    <source>
        <dbReference type="ARBA" id="ARBA00023268"/>
    </source>
</evidence>
<dbReference type="SUPFAM" id="SSF48179">
    <property type="entry name" value="6-phosphogluconate dehydrogenase C-terminal domain-like"/>
    <property type="match status" value="2"/>
</dbReference>
<dbReference type="Gene3D" id="3.90.226.10">
    <property type="entry name" value="2-enoyl-CoA Hydratase, Chain A, domain 1"/>
    <property type="match status" value="1"/>
</dbReference>
<keyword evidence="5" id="KW-0442">Lipid degradation</keyword>
<dbReference type="Proteomes" id="UP000613160">
    <property type="component" value="Unassembled WGS sequence"/>
</dbReference>
<evidence type="ECO:0000256" key="5">
    <source>
        <dbReference type="ARBA" id="ARBA00022963"/>
    </source>
</evidence>
<comment type="caution">
    <text evidence="16">The sequence shown here is derived from an EMBL/GenBank/DDBJ whole genome shotgun (WGS) entry which is preliminary data.</text>
</comment>
<sequence length="706" mass="74553">MLYLCHENRREEPTMDRTDTEVSLDIDGGIAVVTVDSPPVNALSQVVRAGLVNAFEAARRDPAVEAVVLVCAGKTFIAGADITEFGKPPQAPSLAEVQAAIEAMDRPVTAAIHGTALGGGLELALACHFRVAVPSAKLGLPEVKLGLLPGGGGTQRLPRLVGAARALEMILSGTPIGAAAAKAAGLIDAVLPDEDLRAGALAFARSIVAEDAPRNRTRDRTDWTDRDRGDETIFAAAEKAHGRKFRGTSQLGHVVAAVRGSLELPFEEGLALERKLFAELVASPQSAAMRHVFFAERQAGKVPGLKAGTPTLSVETVGVIGAGTMGGGIAMNFLNAGLPVTLVETTQAALDRGMATIRANYEGSVQRGRMSETDAAARLALLSGALDMEALAGCDLVVEAVFETMAVKQAVFSRLDAVAKPGAILATNTSYLDVDAIAALANWPEHVLGLHFFSPANVMKLLEVVRGAKTAPAVIATAMQLAKRIGKTAVVVGVCHGFVGNRMLAQRKLQADALLLEGAMPWDVDRVLTDFGLPMGPFAMSDLAGLDLGWSAETSKGETVREILCERGRRGQKTGAGFYDYDAARKATPSADVEALILEVSARDGYVRRSVSDQEILERCLYPMINEGAKILDEGIAARASDIDIVWIHGYGWPAYTGGPMYYADRLGLGTVLAGLRRYEATHGEAFHPAPLLERLVAEGRGFGDL</sequence>
<evidence type="ECO:0000256" key="11">
    <source>
        <dbReference type="ARBA" id="ARBA00023239"/>
    </source>
</evidence>
<dbReference type="FunFam" id="1.10.1040.50:FF:000006">
    <property type="entry name" value="Peroxisomal bifunctional enzyme"/>
    <property type="match status" value="1"/>
</dbReference>
<dbReference type="InterPro" id="IPR036291">
    <property type="entry name" value="NAD(P)-bd_dom_sf"/>
</dbReference>
<accession>A0A916XZW6</accession>
<keyword evidence="9" id="KW-0576">Peroxisome</keyword>
<keyword evidence="6" id="KW-0560">Oxidoreductase</keyword>
<comment type="subunit">
    <text evidence="3">Monomer.</text>
</comment>
<keyword evidence="8" id="KW-0443">Lipid metabolism</keyword>
<name>A0A916XZW6_9HYPH</name>
<evidence type="ECO:0000313" key="17">
    <source>
        <dbReference type="Proteomes" id="UP000613160"/>
    </source>
</evidence>
<keyword evidence="4" id="KW-0276">Fatty acid metabolism</keyword>
<gene>
    <name evidence="16" type="primary">fadJ</name>
    <name evidence="16" type="ORF">GCM10011335_27560</name>
</gene>
<dbReference type="Gene3D" id="3.40.50.720">
    <property type="entry name" value="NAD(P)-binding Rossmann-like Domain"/>
    <property type="match status" value="1"/>
</dbReference>
<keyword evidence="11" id="KW-0456">Lyase</keyword>
<evidence type="ECO:0000256" key="1">
    <source>
        <dbReference type="ARBA" id="ARBA00004275"/>
    </source>
</evidence>
<keyword evidence="12" id="KW-0511">Multifunctional enzyme</keyword>
<dbReference type="GO" id="GO:0003857">
    <property type="term" value="F:(3S)-3-hydroxyacyl-CoA dehydrogenase (NAD+) activity"/>
    <property type="evidence" value="ECO:0007669"/>
    <property type="project" value="UniProtKB-EC"/>
</dbReference>
<dbReference type="AlphaFoldDB" id="A0A916XZW6"/>
<feature type="domain" description="3-hydroxyacyl-CoA dehydrogenase C-terminal" evidence="14">
    <location>
        <begin position="616"/>
        <end position="701"/>
    </location>
</feature>
<dbReference type="Pfam" id="PF00725">
    <property type="entry name" value="3HCDH"/>
    <property type="match status" value="2"/>
</dbReference>
<evidence type="ECO:0000256" key="9">
    <source>
        <dbReference type="ARBA" id="ARBA00023140"/>
    </source>
</evidence>
<comment type="subcellular location">
    <subcellularLocation>
        <location evidence="1">Peroxisome</location>
    </subcellularLocation>
</comment>
<dbReference type="InterPro" id="IPR008927">
    <property type="entry name" value="6-PGluconate_DH-like_C_sf"/>
</dbReference>
<evidence type="ECO:0000256" key="8">
    <source>
        <dbReference type="ARBA" id="ARBA00023098"/>
    </source>
</evidence>
<evidence type="ECO:0000256" key="2">
    <source>
        <dbReference type="ARBA" id="ARBA00005005"/>
    </source>
</evidence>
<feature type="domain" description="3-hydroxyacyl-CoA dehydrogenase NAD binding" evidence="15">
    <location>
        <begin position="316"/>
        <end position="493"/>
    </location>
</feature>
<feature type="domain" description="3-hydroxyacyl-CoA dehydrogenase C-terminal" evidence="14">
    <location>
        <begin position="497"/>
        <end position="581"/>
    </location>
</feature>
<evidence type="ECO:0000256" key="4">
    <source>
        <dbReference type="ARBA" id="ARBA00022832"/>
    </source>
</evidence>
<dbReference type="InterPro" id="IPR001753">
    <property type="entry name" value="Enoyl-CoA_hydra/iso"/>
</dbReference>
<dbReference type="Gene3D" id="1.10.1040.50">
    <property type="match status" value="1"/>
</dbReference>
<evidence type="ECO:0000256" key="10">
    <source>
        <dbReference type="ARBA" id="ARBA00023235"/>
    </source>
</evidence>
<evidence type="ECO:0000256" key="7">
    <source>
        <dbReference type="ARBA" id="ARBA00023027"/>
    </source>
</evidence>
<evidence type="ECO:0000313" key="16">
    <source>
        <dbReference type="EMBL" id="GGD23144.1"/>
    </source>
</evidence>
<evidence type="ECO:0000256" key="3">
    <source>
        <dbReference type="ARBA" id="ARBA00011245"/>
    </source>
</evidence>
<dbReference type="CDD" id="cd06558">
    <property type="entry name" value="crotonase-like"/>
    <property type="match status" value="1"/>
</dbReference>
<dbReference type="InterPro" id="IPR006176">
    <property type="entry name" value="3-OHacyl-CoA_DH_NAD-bd"/>
</dbReference>
<dbReference type="InterPro" id="IPR029045">
    <property type="entry name" value="ClpP/crotonase-like_dom_sf"/>
</dbReference>
<comment type="pathway">
    <text evidence="2">Lipid metabolism; fatty acid beta-oxidation.</text>
</comment>
<evidence type="ECO:0000256" key="13">
    <source>
        <dbReference type="ARBA" id="ARBA00049556"/>
    </source>
</evidence>
<evidence type="ECO:0000256" key="6">
    <source>
        <dbReference type="ARBA" id="ARBA00023002"/>
    </source>
</evidence>
<dbReference type="GO" id="GO:0004300">
    <property type="term" value="F:enoyl-CoA hydratase activity"/>
    <property type="evidence" value="ECO:0007669"/>
    <property type="project" value="UniProtKB-ARBA"/>
</dbReference>
<protein>
    <submittedName>
        <fullName evidence="16">3-hydroxyacyl-CoA dehydrogenase</fullName>
    </submittedName>
</protein>
<keyword evidence="10" id="KW-0413">Isomerase</keyword>
<dbReference type="GO" id="GO:0016853">
    <property type="term" value="F:isomerase activity"/>
    <property type="evidence" value="ECO:0007669"/>
    <property type="project" value="UniProtKB-KW"/>
</dbReference>
<keyword evidence="7" id="KW-0520">NAD</keyword>